<dbReference type="PANTHER" id="PTHR42806">
    <property type="entry name" value="GLYCINE CLEAVAGE SYSTEM P-PROTEIN"/>
    <property type="match status" value="1"/>
</dbReference>
<dbReference type="Pfam" id="PF02347">
    <property type="entry name" value="GDC-P"/>
    <property type="match status" value="1"/>
</dbReference>
<dbReference type="PANTHER" id="PTHR42806:SF1">
    <property type="entry name" value="GLYCINE DEHYDROGENASE (DECARBOXYLATING)"/>
    <property type="match status" value="1"/>
</dbReference>
<dbReference type="NCBIfam" id="NF001696">
    <property type="entry name" value="PRK00451.1"/>
    <property type="match status" value="1"/>
</dbReference>
<dbReference type="InterPro" id="IPR049315">
    <property type="entry name" value="GDC-P_N"/>
</dbReference>
<name>A0A3P3XLE7_9SPIR</name>
<organism evidence="4">
    <name type="scientific">uncultured spirochete</name>
    <dbReference type="NCBI Taxonomy" id="156406"/>
    <lineage>
        <taxon>Bacteria</taxon>
        <taxon>Pseudomonadati</taxon>
        <taxon>Spirochaetota</taxon>
        <taxon>Spirochaetia</taxon>
        <taxon>Spirochaetales</taxon>
        <taxon>environmental samples</taxon>
    </lineage>
</organism>
<accession>A0A3P3XLE7</accession>
<keyword evidence="1 2" id="KW-0560">Oxidoreductase</keyword>
<dbReference type="InterPro" id="IPR023010">
    <property type="entry name" value="GcvPA"/>
</dbReference>
<dbReference type="HAMAP" id="MF_00712">
    <property type="entry name" value="GcvPA"/>
    <property type="match status" value="1"/>
</dbReference>
<gene>
    <name evidence="2 4" type="primary">gcvPA</name>
    <name evidence="4" type="ORF">SPIROBIBN47_50012</name>
</gene>
<proteinExistence type="inferred from homology"/>
<comment type="catalytic activity">
    <reaction evidence="2">
        <text>N(6)-[(R)-lipoyl]-L-lysyl-[glycine-cleavage complex H protein] + glycine + H(+) = N(6)-[(R)-S(8)-aminomethyldihydrolipoyl]-L-lysyl-[glycine-cleavage complex H protein] + CO2</text>
        <dbReference type="Rhea" id="RHEA:24304"/>
        <dbReference type="Rhea" id="RHEA-COMP:10494"/>
        <dbReference type="Rhea" id="RHEA-COMP:10495"/>
        <dbReference type="ChEBI" id="CHEBI:15378"/>
        <dbReference type="ChEBI" id="CHEBI:16526"/>
        <dbReference type="ChEBI" id="CHEBI:57305"/>
        <dbReference type="ChEBI" id="CHEBI:83099"/>
        <dbReference type="ChEBI" id="CHEBI:83143"/>
        <dbReference type="EC" id="1.4.4.2"/>
    </reaction>
</comment>
<evidence type="ECO:0000256" key="1">
    <source>
        <dbReference type="ARBA" id="ARBA00023002"/>
    </source>
</evidence>
<evidence type="ECO:0000313" key="4">
    <source>
        <dbReference type="EMBL" id="SLM15448.1"/>
    </source>
</evidence>
<evidence type="ECO:0000256" key="2">
    <source>
        <dbReference type="HAMAP-Rule" id="MF_00712"/>
    </source>
</evidence>
<dbReference type="InterPro" id="IPR015424">
    <property type="entry name" value="PyrdxlP-dep_Trfase"/>
</dbReference>
<feature type="domain" description="Glycine cleavage system P-protein N-terminal" evidence="3">
    <location>
        <begin position="3"/>
        <end position="430"/>
    </location>
</feature>
<dbReference type="PIRSF" id="PIRSF006815">
    <property type="entry name" value="GcvPA"/>
    <property type="match status" value="1"/>
</dbReference>
<dbReference type="GO" id="GO:0004375">
    <property type="term" value="F:glycine dehydrogenase (decarboxylating) activity"/>
    <property type="evidence" value="ECO:0007669"/>
    <property type="project" value="UniProtKB-EC"/>
</dbReference>
<protein>
    <recommendedName>
        <fullName evidence="2">Probable glycine dehydrogenase (decarboxylating) subunit 1</fullName>
        <ecNumber evidence="2">1.4.4.2</ecNumber>
    </recommendedName>
    <alternativeName>
        <fullName evidence="2">Glycine cleavage system P-protein subunit 1</fullName>
    </alternativeName>
    <alternativeName>
        <fullName evidence="2">Glycine decarboxylase subunit 1</fullName>
    </alternativeName>
    <alternativeName>
        <fullName evidence="2">Glycine dehydrogenase (aminomethyl-transferring) subunit 1</fullName>
    </alternativeName>
</protein>
<reference evidence="4" key="1">
    <citation type="submission" date="2017-02" db="EMBL/GenBank/DDBJ databases">
        <authorList>
            <person name="Regsiter A."/>
            <person name="William W."/>
        </authorList>
    </citation>
    <scope>NUCLEOTIDE SEQUENCE</scope>
    <source>
        <strain evidence="4">Bib</strain>
    </source>
</reference>
<dbReference type="Gene3D" id="3.40.640.10">
    <property type="entry name" value="Type I PLP-dependent aspartate aminotransferase-like (Major domain)"/>
    <property type="match status" value="1"/>
</dbReference>
<sequence>MPFIPNTDAERTEMLNTIGVESVEELFSDIPAHLRIQKLDLPDGVSEMEALAALDALAERNAQTTKMDWFVGAGAYNSYIPSLVPALASRGEFLTAYTPYQPEVSQGTLQAIFEYQSMAAKLLGMPVVNASHYDGATALAEAVLMAWKAKEGRNRILLPADLHPEYAKVIATYLTSFDIELARYDGDPERASLDERTAAVVVAYPGFSGEVYPVEKAAARAHAAGALCIVQADPVMCAIFKSPGEQGADIVTAEGQSLGNPLNFGGPYLGMLGTTEALLRRMPGRIAGETKDKEGRRGFVLTLSTREQHIRREKAVSNICSNQGLSMLQTCIYLAALGKQGLRHVAKQSYDKAHYAAELIGRIPGFRVATKQFFREFLVQTPKPAADIARALAKKGIVPGLPVSRYFPDKPNELLVCVTEMNSRPQIERLAIALKEASK</sequence>
<comment type="function">
    <text evidence="2">The glycine cleavage system catalyzes the degradation of glycine. The P protein binds the alpha-amino group of glycine through its pyridoxal phosphate cofactor; CO(2) is released and the remaining methylamine moiety is then transferred to the lipoamide cofactor of the H protein.</text>
</comment>
<dbReference type="InterPro" id="IPR015422">
    <property type="entry name" value="PyrdxlP-dep_Trfase_small"/>
</dbReference>
<dbReference type="Gene3D" id="3.90.1150.10">
    <property type="entry name" value="Aspartate Aminotransferase, domain 1"/>
    <property type="match status" value="1"/>
</dbReference>
<dbReference type="AlphaFoldDB" id="A0A3P3XLE7"/>
<evidence type="ECO:0000259" key="3">
    <source>
        <dbReference type="Pfam" id="PF02347"/>
    </source>
</evidence>
<dbReference type="GO" id="GO:0009116">
    <property type="term" value="P:nucleoside metabolic process"/>
    <property type="evidence" value="ECO:0007669"/>
    <property type="project" value="InterPro"/>
</dbReference>
<dbReference type="GO" id="GO:0019464">
    <property type="term" value="P:glycine decarboxylation via glycine cleavage system"/>
    <property type="evidence" value="ECO:0007669"/>
    <property type="project" value="UniProtKB-UniRule"/>
</dbReference>
<dbReference type="InterPro" id="IPR015421">
    <property type="entry name" value="PyrdxlP-dep_Trfase_major"/>
</dbReference>
<dbReference type="EC" id="1.4.4.2" evidence="2"/>
<comment type="similarity">
    <text evidence="2">Belongs to the GcvP family. N-terminal subunit subfamily.</text>
</comment>
<comment type="subunit">
    <text evidence="2">The glycine cleavage system is composed of four proteins: P, T, L and H. In this organism, the P 'protein' is a heterodimer of two subunits.</text>
</comment>
<dbReference type="EMBL" id="FWDM01000037">
    <property type="protein sequence ID" value="SLM15448.1"/>
    <property type="molecule type" value="Genomic_DNA"/>
</dbReference>
<dbReference type="SUPFAM" id="SSF53383">
    <property type="entry name" value="PLP-dependent transferases"/>
    <property type="match status" value="1"/>
</dbReference>